<dbReference type="InterPro" id="IPR001199">
    <property type="entry name" value="Cyt_B5-like_heme/steroid-bd"/>
</dbReference>
<evidence type="ECO:0000256" key="1">
    <source>
        <dbReference type="ARBA" id="ARBA00038357"/>
    </source>
</evidence>
<comment type="caution">
    <text evidence="5">The sequence shown here is derived from an EMBL/GenBank/DDBJ whole genome shotgun (WGS) entry which is preliminary data.</text>
</comment>
<evidence type="ECO:0000256" key="2">
    <source>
        <dbReference type="SAM" id="MobiDB-lite"/>
    </source>
</evidence>
<dbReference type="GO" id="GO:0016020">
    <property type="term" value="C:membrane"/>
    <property type="evidence" value="ECO:0007669"/>
    <property type="project" value="TreeGrafter"/>
</dbReference>
<name>A0A5J4YTV5_PORPP</name>
<dbReference type="Proteomes" id="UP000324585">
    <property type="component" value="Unassembled WGS sequence"/>
</dbReference>
<evidence type="ECO:0000313" key="5">
    <source>
        <dbReference type="EMBL" id="KAA8494370.1"/>
    </source>
</evidence>
<evidence type="ECO:0000259" key="4">
    <source>
        <dbReference type="SMART" id="SM01117"/>
    </source>
</evidence>
<protein>
    <submittedName>
        <fullName evidence="5">Membrane steroid-binding protein 1</fullName>
    </submittedName>
</protein>
<feature type="domain" description="Cytochrome b5 heme-binding" evidence="4">
    <location>
        <begin position="68"/>
        <end position="169"/>
    </location>
</feature>
<dbReference type="AlphaFoldDB" id="A0A5J4YTV5"/>
<dbReference type="InterPro" id="IPR050577">
    <property type="entry name" value="MAPR/NEUFC/NENF-like"/>
</dbReference>
<accession>A0A5J4YTV5</accession>
<dbReference type="GO" id="GO:0012505">
    <property type="term" value="C:endomembrane system"/>
    <property type="evidence" value="ECO:0007669"/>
    <property type="project" value="TreeGrafter"/>
</dbReference>
<proteinExistence type="inferred from homology"/>
<sequence length="215" mass="24002">MRRAVRLSLAGLLVFTPLVLGVLYFLICPVAPEFDNIRSSELSRKVFGFRKRVLGWVVGGSGVQSVAISRAELAVFDGSSDLLPVWISIANQVFDVTAGRDFYRVGGSYNVFAGRDATFHLFDLSEASERTWCGEHEWAALSDEMRKSLDGWLDFFNTHKYYFRVGTLTNEDYAPCASAHEAQDAHLSLHNEHLLEAGPMPDPPANQQQHGHDEL</sequence>
<feature type="region of interest" description="Disordered" evidence="2">
    <location>
        <begin position="195"/>
        <end position="215"/>
    </location>
</feature>
<dbReference type="SMART" id="SM01117">
    <property type="entry name" value="Cyt-b5"/>
    <property type="match status" value="1"/>
</dbReference>
<evidence type="ECO:0000313" key="6">
    <source>
        <dbReference type="Proteomes" id="UP000324585"/>
    </source>
</evidence>
<keyword evidence="3" id="KW-0812">Transmembrane</keyword>
<dbReference type="InterPro" id="IPR036400">
    <property type="entry name" value="Cyt_B5-like_heme/steroid_sf"/>
</dbReference>
<dbReference type="OrthoDB" id="10257697at2759"/>
<comment type="similarity">
    <text evidence="1">Belongs to the cytochrome b5 family. MAPR subfamily.</text>
</comment>
<evidence type="ECO:0000256" key="3">
    <source>
        <dbReference type="SAM" id="Phobius"/>
    </source>
</evidence>
<keyword evidence="3" id="KW-0472">Membrane</keyword>
<dbReference type="EMBL" id="VRMN01000004">
    <property type="protein sequence ID" value="KAA8494370.1"/>
    <property type="molecule type" value="Genomic_DNA"/>
</dbReference>
<feature type="transmembrane region" description="Helical" evidence="3">
    <location>
        <begin position="7"/>
        <end position="27"/>
    </location>
</feature>
<dbReference type="PANTHER" id="PTHR10281">
    <property type="entry name" value="MEMBRANE-ASSOCIATED PROGESTERONE RECEPTOR COMPONENT-RELATED"/>
    <property type="match status" value="1"/>
</dbReference>
<dbReference type="Pfam" id="PF00173">
    <property type="entry name" value="Cyt-b5"/>
    <property type="match status" value="1"/>
</dbReference>
<dbReference type="PANTHER" id="PTHR10281:SF76">
    <property type="entry name" value="CALCUTTA CUP-RELATED"/>
    <property type="match status" value="1"/>
</dbReference>
<dbReference type="SUPFAM" id="SSF55856">
    <property type="entry name" value="Cytochrome b5-like heme/steroid binding domain"/>
    <property type="match status" value="1"/>
</dbReference>
<keyword evidence="6" id="KW-1185">Reference proteome</keyword>
<keyword evidence="3" id="KW-1133">Transmembrane helix</keyword>
<organism evidence="5 6">
    <name type="scientific">Porphyridium purpureum</name>
    <name type="common">Red alga</name>
    <name type="synonym">Porphyridium cruentum</name>
    <dbReference type="NCBI Taxonomy" id="35688"/>
    <lineage>
        <taxon>Eukaryota</taxon>
        <taxon>Rhodophyta</taxon>
        <taxon>Bangiophyceae</taxon>
        <taxon>Porphyridiales</taxon>
        <taxon>Porphyridiaceae</taxon>
        <taxon>Porphyridium</taxon>
    </lineage>
</organism>
<reference evidence="6" key="1">
    <citation type="journal article" date="2019" name="Nat. Commun.">
        <title>Expansion of phycobilisome linker gene families in mesophilic red algae.</title>
        <authorList>
            <person name="Lee J."/>
            <person name="Kim D."/>
            <person name="Bhattacharya D."/>
            <person name="Yoon H.S."/>
        </authorList>
    </citation>
    <scope>NUCLEOTIDE SEQUENCE [LARGE SCALE GENOMIC DNA]</scope>
    <source>
        <strain evidence="6">CCMP 1328</strain>
    </source>
</reference>
<gene>
    <name evidence="5" type="ORF">FVE85_2611</name>
</gene>
<dbReference type="Gene3D" id="3.10.120.10">
    <property type="entry name" value="Cytochrome b5-like heme/steroid binding domain"/>
    <property type="match status" value="1"/>
</dbReference>